<name>W6MR71_9ASCO</name>
<feature type="compositionally biased region" description="Basic residues" evidence="2">
    <location>
        <begin position="258"/>
        <end position="278"/>
    </location>
</feature>
<dbReference type="InterPro" id="IPR001040">
    <property type="entry name" value="TIF_eIF_4E"/>
</dbReference>
<evidence type="ECO:0000313" key="4">
    <source>
        <dbReference type="Proteomes" id="UP000019384"/>
    </source>
</evidence>
<dbReference type="GO" id="GO:0016281">
    <property type="term" value="C:eukaryotic translation initiation factor 4F complex"/>
    <property type="evidence" value="ECO:0007669"/>
    <property type="project" value="TreeGrafter"/>
</dbReference>
<dbReference type="GO" id="GO:0003743">
    <property type="term" value="F:translation initiation factor activity"/>
    <property type="evidence" value="ECO:0007669"/>
    <property type="project" value="UniProtKB-KW"/>
</dbReference>
<dbReference type="Proteomes" id="UP000019384">
    <property type="component" value="Unassembled WGS sequence"/>
</dbReference>
<gene>
    <name evidence="3" type="ORF">KUCA_T00004843001</name>
</gene>
<evidence type="ECO:0000256" key="2">
    <source>
        <dbReference type="SAM" id="MobiDB-lite"/>
    </source>
</evidence>
<dbReference type="HOGENOM" id="CLU_834367_0_0_1"/>
<feature type="region of interest" description="Disordered" evidence="2">
    <location>
        <begin position="255"/>
        <end position="333"/>
    </location>
</feature>
<dbReference type="Pfam" id="PF01652">
    <property type="entry name" value="IF4E"/>
    <property type="match status" value="1"/>
</dbReference>
<protein>
    <submittedName>
        <fullName evidence="3">Uncharacterized protein</fullName>
    </submittedName>
</protein>
<dbReference type="STRING" id="1382522.W6MR71"/>
<keyword evidence="1" id="KW-0694">RNA-binding</keyword>
<dbReference type="EMBL" id="HG793130">
    <property type="protein sequence ID" value="CDK28858.1"/>
    <property type="molecule type" value="Genomic_DNA"/>
</dbReference>
<sequence length="333" mass="38674">MEFHALDKLWTIWYHSKLPTSKFPKGETVVDDELTRKRDLYLSTAHEVQFPQIHTNGVEKSSECDSVEQMWQVLSNLKPPSELGFNSEIMVFQKGVQPIWEDPANAHGGKLVIKFLRKQSEMDVEAVKFQRQRCSLVWERLVLRCLGNSLFRHPIVNFEEVSEEIVGIVLSVRHDEDIISIWNRNLVEDQVVEIDETEDFGPPRLRSGPFASVFKHLVLWEIAQCTGTLLEQTQIKLQSKWVLVRYRLHSDWDDPHHSHQRHYHNNHHQNGFHKRGRGGRTVNRTHHEESTDTVSFANLGRSRRGIDELKGGEPSGLLASRRRKERSGEDNVD</sequence>
<comment type="similarity">
    <text evidence="1">Belongs to the eukaryotic initiation factor 4E family.</text>
</comment>
<dbReference type="InterPro" id="IPR023398">
    <property type="entry name" value="TIF_eIF4e-like"/>
</dbReference>
<dbReference type="Gene3D" id="3.30.760.10">
    <property type="entry name" value="RNA Cap, Translation Initiation Factor Eif4e"/>
    <property type="match status" value="1"/>
</dbReference>
<dbReference type="GO" id="GO:0000340">
    <property type="term" value="F:RNA 7-methylguanosine cap binding"/>
    <property type="evidence" value="ECO:0007669"/>
    <property type="project" value="TreeGrafter"/>
</dbReference>
<dbReference type="SUPFAM" id="SSF55418">
    <property type="entry name" value="eIF4e-like"/>
    <property type="match status" value="1"/>
</dbReference>
<dbReference type="PANTHER" id="PTHR11960">
    <property type="entry name" value="EUKARYOTIC TRANSLATION INITIATION FACTOR 4E RELATED"/>
    <property type="match status" value="1"/>
</dbReference>
<evidence type="ECO:0000313" key="3">
    <source>
        <dbReference type="EMBL" id="CDK28858.1"/>
    </source>
</evidence>
<reference evidence="3" key="1">
    <citation type="submission" date="2013-12" db="EMBL/GenBank/DDBJ databases">
        <authorList>
            <person name="Genoscope - CEA"/>
        </authorList>
    </citation>
    <scope>NUCLEOTIDE SEQUENCE</scope>
    <source>
        <strain evidence="3">CBS 1993</strain>
    </source>
</reference>
<organism evidence="3 4">
    <name type="scientific">Kuraishia capsulata CBS 1993</name>
    <dbReference type="NCBI Taxonomy" id="1382522"/>
    <lineage>
        <taxon>Eukaryota</taxon>
        <taxon>Fungi</taxon>
        <taxon>Dikarya</taxon>
        <taxon>Ascomycota</taxon>
        <taxon>Saccharomycotina</taxon>
        <taxon>Pichiomycetes</taxon>
        <taxon>Pichiales</taxon>
        <taxon>Pichiaceae</taxon>
        <taxon>Kuraishia</taxon>
    </lineage>
</organism>
<dbReference type="PANTHER" id="PTHR11960:SF18">
    <property type="entry name" value="EUKARYOTIC TRANSLATION INITIATION FACTOR 4E HOMOLOGOUS PROTEIN, ISOFORM B"/>
    <property type="match status" value="1"/>
</dbReference>
<keyword evidence="4" id="KW-1185">Reference proteome</keyword>
<proteinExistence type="inferred from homology"/>
<accession>W6MR71</accession>
<dbReference type="RefSeq" id="XP_022460848.1">
    <property type="nucleotide sequence ID" value="XM_022605969.1"/>
</dbReference>
<keyword evidence="1" id="KW-0648">Protein biosynthesis</keyword>
<dbReference type="AlphaFoldDB" id="W6MR71"/>
<evidence type="ECO:0000256" key="1">
    <source>
        <dbReference type="RuleBase" id="RU004374"/>
    </source>
</evidence>
<dbReference type="OrthoDB" id="590761at2759"/>
<dbReference type="GeneID" id="34522236"/>
<keyword evidence="1" id="KW-0396">Initiation factor</keyword>
<reference evidence="3" key="2">
    <citation type="submission" date="2014-02" db="EMBL/GenBank/DDBJ databases">
        <title>Complete DNA sequence of /Kuraishia capsulata/ illustrates novel genomic features among budding yeasts (/Saccharomycotina/).</title>
        <authorList>
            <person name="Morales L."/>
            <person name="Noel B."/>
            <person name="Porcel B."/>
            <person name="Marcet-Houben M."/>
            <person name="Hullo M-F."/>
            <person name="Sacerdot C."/>
            <person name="Tekaia F."/>
            <person name="Leh-Louis V."/>
            <person name="Despons L."/>
            <person name="Khanna V."/>
            <person name="Aury J-M."/>
            <person name="Barbe V."/>
            <person name="Couloux A."/>
            <person name="Labadie K."/>
            <person name="Pelletier E."/>
            <person name="Souciet J-L."/>
            <person name="Boekhout T."/>
            <person name="Gabaldon T."/>
            <person name="Wincker P."/>
            <person name="Dujon B."/>
        </authorList>
    </citation>
    <scope>NUCLEOTIDE SEQUENCE</scope>
    <source>
        <strain evidence="3">CBS 1993</strain>
    </source>
</reference>